<evidence type="ECO:0000256" key="1">
    <source>
        <dbReference type="SAM" id="MobiDB-lite"/>
    </source>
</evidence>
<gene>
    <name evidence="2" type="ORF">F5050DRAFT_1812790</name>
</gene>
<evidence type="ECO:0000313" key="2">
    <source>
        <dbReference type="EMBL" id="KAJ3991225.1"/>
    </source>
</evidence>
<organism evidence="2 3">
    <name type="scientific">Lentinula boryana</name>
    <dbReference type="NCBI Taxonomy" id="40481"/>
    <lineage>
        <taxon>Eukaryota</taxon>
        <taxon>Fungi</taxon>
        <taxon>Dikarya</taxon>
        <taxon>Basidiomycota</taxon>
        <taxon>Agaricomycotina</taxon>
        <taxon>Agaricomycetes</taxon>
        <taxon>Agaricomycetidae</taxon>
        <taxon>Agaricales</taxon>
        <taxon>Marasmiineae</taxon>
        <taxon>Omphalotaceae</taxon>
        <taxon>Lentinula</taxon>
    </lineage>
</organism>
<feature type="region of interest" description="Disordered" evidence="1">
    <location>
        <begin position="86"/>
        <end position="140"/>
    </location>
</feature>
<comment type="caution">
    <text evidence="2">The sequence shown here is derived from an EMBL/GenBank/DDBJ whole genome shotgun (WGS) entry which is preliminary data.</text>
</comment>
<dbReference type="EMBL" id="MU791106">
    <property type="protein sequence ID" value="KAJ3991225.1"/>
    <property type="molecule type" value="Genomic_DNA"/>
</dbReference>
<reference evidence="2" key="1">
    <citation type="submission" date="2022-08" db="EMBL/GenBank/DDBJ databases">
        <authorList>
            <consortium name="DOE Joint Genome Institute"/>
            <person name="Min B."/>
            <person name="Riley R."/>
            <person name="Sierra-Patev S."/>
            <person name="Naranjo-Ortiz M."/>
            <person name="Looney B."/>
            <person name="Konkel Z."/>
            <person name="Slot J.C."/>
            <person name="Sakamoto Y."/>
            <person name="Steenwyk J.L."/>
            <person name="Rokas A."/>
            <person name="Carro J."/>
            <person name="Camarero S."/>
            <person name="Ferreira P."/>
            <person name="Molpeceres G."/>
            <person name="Ruiz-Duenas F.J."/>
            <person name="Serrano A."/>
            <person name="Henrissat B."/>
            <person name="Drula E."/>
            <person name="Hughes K.W."/>
            <person name="Mata J.L."/>
            <person name="Ishikawa N.K."/>
            <person name="Vargas-Isla R."/>
            <person name="Ushijima S."/>
            <person name="Smith C.A."/>
            <person name="Ahrendt S."/>
            <person name="Andreopoulos W."/>
            <person name="He G."/>
            <person name="Labutti K."/>
            <person name="Lipzen A."/>
            <person name="Ng V."/>
            <person name="Sandor L."/>
            <person name="Barry K."/>
            <person name="Martinez A.T."/>
            <person name="Xiao Y."/>
            <person name="Gibbons J.G."/>
            <person name="Terashima K."/>
            <person name="Hibbett D.S."/>
            <person name="Grigoriev I.V."/>
        </authorList>
    </citation>
    <scope>NUCLEOTIDE SEQUENCE</scope>
    <source>
        <strain evidence="2">TFB10827</strain>
    </source>
</reference>
<evidence type="ECO:0000313" key="3">
    <source>
        <dbReference type="Proteomes" id="UP001163828"/>
    </source>
</evidence>
<sequence length="140" mass="15478">MLTVLIQHALQEFSSGYKIENPLSNTNLRSHYRAVMSTLTALQEKAPAYVDLLQTGLYNQMITLGPEIIPPQTYNYGSLNSLALQPKQIITDSQDDSNDSRRNDDSESNPKKEELHINGNPSGDQNDLSNNDGGIAQSQT</sequence>
<keyword evidence="3" id="KW-1185">Reference proteome</keyword>
<dbReference type="Proteomes" id="UP001163828">
    <property type="component" value="Unassembled WGS sequence"/>
</dbReference>
<protein>
    <submittedName>
        <fullName evidence="2">Uncharacterized protein</fullName>
    </submittedName>
</protein>
<accession>A0ABQ8PXT3</accession>
<name>A0ABQ8PXT3_9AGAR</name>
<feature type="compositionally biased region" description="Basic and acidic residues" evidence="1">
    <location>
        <begin position="98"/>
        <end position="116"/>
    </location>
</feature>
<proteinExistence type="predicted"/>
<feature type="compositionally biased region" description="Polar residues" evidence="1">
    <location>
        <begin position="119"/>
        <end position="140"/>
    </location>
</feature>